<dbReference type="AlphaFoldDB" id="Q1CYY6"/>
<dbReference type="Proteomes" id="UP000002402">
    <property type="component" value="Chromosome"/>
</dbReference>
<evidence type="ECO:0000313" key="2">
    <source>
        <dbReference type="EMBL" id="ABF87972.1"/>
    </source>
</evidence>
<name>Q1CYY6_MYXXD</name>
<dbReference type="HOGENOM" id="CLU_116685_0_0_7"/>
<evidence type="ECO:0000256" key="1">
    <source>
        <dbReference type="SAM" id="MobiDB-lite"/>
    </source>
</evidence>
<feature type="compositionally biased region" description="Basic and acidic residues" evidence="1">
    <location>
        <begin position="174"/>
        <end position="185"/>
    </location>
</feature>
<dbReference type="STRING" id="246197.MXAN_6258"/>
<organism evidence="2 3">
    <name type="scientific">Myxococcus xanthus (strain DK1622)</name>
    <dbReference type="NCBI Taxonomy" id="246197"/>
    <lineage>
        <taxon>Bacteria</taxon>
        <taxon>Pseudomonadati</taxon>
        <taxon>Myxococcota</taxon>
        <taxon>Myxococcia</taxon>
        <taxon>Myxococcales</taxon>
        <taxon>Cystobacterineae</taxon>
        <taxon>Myxococcaceae</taxon>
        <taxon>Myxococcus</taxon>
    </lineage>
</organism>
<reference evidence="2 3" key="1">
    <citation type="journal article" date="2006" name="Proc. Natl. Acad. Sci. U.S.A.">
        <title>Evolution of sensory complexity recorded in a myxobacterial genome.</title>
        <authorList>
            <person name="Goldman B.S."/>
            <person name="Nierman W.C."/>
            <person name="Kaiser D."/>
            <person name="Slater S.C."/>
            <person name="Durkin A.S."/>
            <person name="Eisen J.A."/>
            <person name="Ronning C.M."/>
            <person name="Barbazuk W.B."/>
            <person name="Blanchard M."/>
            <person name="Field C."/>
            <person name="Halling C."/>
            <person name="Hinkle G."/>
            <person name="Iartchuk O."/>
            <person name="Kim H.S."/>
            <person name="Mackenzie C."/>
            <person name="Madupu R."/>
            <person name="Miller N."/>
            <person name="Shvartsbeyn A."/>
            <person name="Sullivan S.A."/>
            <person name="Vaudin M."/>
            <person name="Wiegand R."/>
            <person name="Kaplan H.B."/>
        </authorList>
    </citation>
    <scope>NUCLEOTIDE SEQUENCE [LARGE SCALE GENOMIC DNA]</scope>
    <source>
        <strain evidence="3">DK1622</strain>
    </source>
</reference>
<accession>Q1CYY6</accession>
<protein>
    <submittedName>
        <fullName evidence="2">Uncharacterized protein</fullName>
    </submittedName>
</protein>
<proteinExistence type="predicted"/>
<feature type="region of interest" description="Disordered" evidence="1">
    <location>
        <begin position="165"/>
        <end position="203"/>
    </location>
</feature>
<gene>
    <name evidence="2" type="ordered locus">MXAN_6258</name>
</gene>
<dbReference type="EnsemblBacteria" id="ABF87972">
    <property type="protein sequence ID" value="ABF87972"/>
    <property type="gene ID" value="MXAN_6258"/>
</dbReference>
<dbReference type="KEGG" id="mxa:MXAN_6258"/>
<evidence type="ECO:0000313" key="3">
    <source>
        <dbReference type="Proteomes" id="UP000002402"/>
    </source>
</evidence>
<sequence length="203" mass="22215">MPFLAPGSTLSAGGRERMNRRLASFFRRDPAEVQGAYFLLKGLLPWLQPKRVTRFTGPIREGWLMKTVGGLAGTVGATLLSAHRHGRVTPELRKLGIWSALTLLVVDVSTYTTNRKRRSPVFLADAAIQAALLAAQWRARSRMPVVIDARASSLRDPSRYGAGEHGRWNILPGESRDAAGNRDIVDEGSMSSFPASDPPSYMG</sequence>
<keyword evidence="3" id="KW-1185">Reference proteome</keyword>
<dbReference type="EMBL" id="CP000113">
    <property type="protein sequence ID" value="ABF87972.1"/>
    <property type="molecule type" value="Genomic_DNA"/>
</dbReference>